<proteinExistence type="predicted"/>
<feature type="chain" id="PRO_5035713939" evidence="2">
    <location>
        <begin position="23"/>
        <end position="80"/>
    </location>
</feature>
<accession>A0A8T0QKE2</accession>
<evidence type="ECO:0000313" key="3">
    <source>
        <dbReference type="EMBL" id="KAG2570754.1"/>
    </source>
</evidence>
<sequence length="80" mass="8770">MKEIIVPAFLCVLLMTTTSSDALKRKLSRNGEQQTGQVQEETAIRVDGRPSTGYGDHVCTRSLFPNCSTRLDQPSSNNLG</sequence>
<dbReference type="Proteomes" id="UP000823388">
    <property type="component" value="Chromosome 7K"/>
</dbReference>
<feature type="signal peptide" evidence="2">
    <location>
        <begin position="1"/>
        <end position="22"/>
    </location>
</feature>
<evidence type="ECO:0000313" key="4">
    <source>
        <dbReference type="Proteomes" id="UP000823388"/>
    </source>
</evidence>
<organism evidence="3 4">
    <name type="scientific">Panicum virgatum</name>
    <name type="common">Blackwell switchgrass</name>
    <dbReference type="NCBI Taxonomy" id="38727"/>
    <lineage>
        <taxon>Eukaryota</taxon>
        <taxon>Viridiplantae</taxon>
        <taxon>Streptophyta</taxon>
        <taxon>Embryophyta</taxon>
        <taxon>Tracheophyta</taxon>
        <taxon>Spermatophyta</taxon>
        <taxon>Magnoliopsida</taxon>
        <taxon>Liliopsida</taxon>
        <taxon>Poales</taxon>
        <taxon>Poaceae</taxon>
        <taxon>PACMAD clade</taxon>
        <taxon>Panicoideae</taxon>
        <taxon>Panicodae</taxon>
        <taxon>Paniceae</taxon>
        <taxon>Panicinae</taxon>
        <taxon>Panicum</taxon>
        <taxon>Panicum sect. Hiantes</taxon>
    </lineage>
</organism>
<feature type="compositionally biased region" description="Low complexity" evidence="1">
    <location>
        <begin position="31"/>
        <end position="41"/>
    </location>
</feature>
<evidence type="ECO:0000256" key="1">
    <source>
        <dbReference type="SAM" id="MobiDB-lite"/>
    </source>
</evidence>
<dbReference type="EMBL" id="CM029049">
    <property type="protein sequence ID" value="KAG2570754.1"/>
    <property type="molecule type" value="Genomic_DNA"/>
</dbReference>
<keyword evidence="4" id="KW-1185">Reference proteome</keyword>
<gene>
    <name evidence="3" type="ORF">PVAP13_7KG057300</name>
</gene>
<keyword evidence="2" id="KW-0732">Signal</keyword>
<feature type="region of interest" description="Disordered" evidence="1">
    <location>
        <begin position="27"/>
        <end position="51"/>
    </location>
</feature>
<dbReference type="AlphaFoldDB" id="A0A8T0QKE2"/>
<comment type="caution">
    <text evidence="3">The sequence shown here is derived from an EMBL/GenBank/DDBJ whole genome shotgun (WGS) entry which is preliminary data.</text>
</comment>
<protein>
    <submittedName>
        <fullName evidence="3">Uncharacterized protein</fullName>
    </submittedName>
</protein>
<name>A0A8T0QKE2_PANVG</name>
<reference evidence="3" key="1">
    <citation type="submission" date="2020-05" db="EMBL/GenBank/DDBJ databases">
        <title>WGS assembly of Panicum virgatum.</title>
        <authorList>
            <person name="Lovell J.T."/>
            <person name="Jenkins J."/>
            <person name="Shu S."/>
            <person name="Juenger T.E."/>
            <person name="Schmutz J."/>
        </authorList>
    </citation>
    <scope>NUCLEOTIDE SEQUENCE</scope>
    <source>
        <strain evidence="3">AP13</strain>
    </source>
</reference>
<evidence type="ECO:0000256" key="2">
    <source>
        <dbReference type="SAM" id="SignalP"/>
    </source>
</evidence>